<gene>
    <name evidence="2" type="ORF">EQM06_04130</name>
</gene>
<dbReference type="NCBIfam" id="TIGR00290">
    <property type="entry name" value="MJ0570_dom"/>
    <property type="match status" value="1"/>
</dbReference>
<evidence type="ECO:0000313" key="3">
    <source>
        <dbReference type="Proteomes" id="UP000287601"/>
    </source>
</evidence>
<keyword evidence="2" id="KW-0436">Ligase</keyword>
<dbReference type="Gene3D" id="3.90.1490.10">
    <property type="entry name" value="putative n-type atp pyrophosphatase, domain 2"/>
    <property type="match status" value="1"/>
</dbReference>
<feature type="domain" description="Diphthamide synthase" evidence="1">
    <location>
        <begin position="11"/>
        <end position="214"/>
    </location>
</feature>
<dbReference type="Gene3D" id="3.40.50.620">
    <property type="entry name" value="HUPs"/>
    <property type="match status" value="1"/>
</dbReference>
<dbReference type="Proteomes" id="UP000287601">
    <property type="component" value="Chromosome"/>
</dbReference>
<name>A0A410PU84_9FIRM</name>
<keyword evidence="3" id="KW-1185">Reference proteome</keyword>
<dbReference type="EC" id="6.3.1.14" evidence="2"/>
<evidence type="ECO:0000259" key="1">
    <source>
        <dbReference type="Pfam" id="PF01902"/>
    </source>
</evidence>
<protein>
    <submittedName>
        <fullName evidence="2">Diphthine--ammonia ligase</fullName>
        <ecNumber evidence="2">6.3.1.14</ecNumber>
    </submittedName>
</protein>
<dbReference type="OrthoDB" id="3572539at2"/>
<evidence type="ECO:0000313" key="2">
    <source>
        <dbReference type="EMBL" id="QAT42483.1"/>
    </source>
</evidence>
<reference evidence="2 3" key="1">
    <citation type="submission" date="2019-01" db="EMBL/GenBank/DDBJ databases">
        <title>Draft genomes of a novel of Aminipila strains.</title>
        <authorList>
            <person name="Ma S."/>
        </authorList>
    </citation>
    <scope>NUCLEOTIDE SEQUENCE [LARGE SCALE GENOMIC DNA]</scope>
    <source>
        <strain evidence="3">JN-39</strain>
    </source>
</reference>
<dbReference type="KEGG" id="amij:EQM06_04130"/>
<dbReference type="EMBL" id="CP035281">
    <property type="protein sequence ID" value="QAT42483.1"/>
    <property type="molecule type" value="Genomic_DNA"/>
</dbReference>
<dbReference type="AlphaFoldDB" id="A0A410PU84"/>
<organism evidence="2 3">
    <name type="scientific">Aminipila luticellarii</name>
    <dbReference type="NCBI Taxonomy" id="2507160"/>
    <lineage>
        <taxon>Bacteria</taxon>
        <taxon>Bacillati</taxon>
        <taxon>Bacillota</taxon>
        <taxon>Clostridia</taxon>
        <taxon>Peptostreptococcales</taxon>
        <taxon>Anaerovoracaceae</taxon>
        <taxon>Aminipila</taxon>
    </lineage>
</organism>
<dbReference type="InterPro" id="IPR014729">
    <property type="entry name" value="Rossmann-like_a/b/a_fold"/>
</dbReference>
<dbReference type="SUPFAM" id="SSF52402">
    <property type="entry name" value="Adenine nucleotide alpha hydrolases-like"/>
    <property type="match status" value="1"/>
</dbReference>
<dbReference type="CDD" id="cd01994">
    <property type="entry name" value="AANH_PF0828-like"/>
    <property type="match status" value="1"/>
</dbReference>
<dbReference type="Pfam" id="PF01902">
    <property type="entry name" value="Diphthami_syn_2"/>
    <property type="match status" value="1"/>
</dbReference>
<proteinExistence type="predicted"/>
<accession>A0A410PU84</accession>
<dbReference type="GO" id="GO:0017178">
    <property type="term" value="F:diphthine-ammonia ligase activity"/>
    <property type="evidence" value="ECO:0007669"/>
    <property type="project" value="UniProtKB-EC"/>
</dbReference>
<sequence>MHLKDKILFTASYSGGKDSTLAIYKAICMGLEPQSLIMTYNEDRNKTWFHGITEQMIHRLSESLQIPIKLIRTAGTEYERNFEDALKEEKRKGAEICVFGDIDIADHLKWNKERCGASGLNPLLPLWKKSRIQVVYDFIDSGFITYITVVDTEKMNGKYIGKQLTRKLIAQLQAEGVDVCGENGEYHTFVCDGPIFSRPVPLDVEKQSFDGRYARIEIV</sequence>
<dbReference type="InterPro" id="IPR002761">
    <property type="entry name" value="Diphthami_syn_dom"/>
</dbReference>